<keyword evidence="4" id="KW-0641">Proline biosynthesis</keyword>
<evidence type="ECO:0000313" key="9">
    <source>
        <dbReference type="EMBL" id="PWB94802.1"/>
    </source>
</evidence>
<dbReference type="EC" id="1.5.1.2" evidence="4 5"/>
<dbReference type="SUPFAM" id="SSF48179">
    <property type="entry name" value="6-phosphogluconate dehydrogenase C-terminal domain-like"/>
    <property type="match status" value="1"/>
</dbReference>
<dbReference type="Pfam" id="PF03807">
    <property type="entry name" value="F420_oxidored"/>
    <property type="match status" value="1"/>
</dbReference>
<dbReference type="GO" id="GO:0004735">
    <property type="term" value="F:pyrroline-5-carboxylate reductase activity"/>
    <property type="evidence" value="ECO:0007669"/>
    <property type="project" value="UniProtKB-UniRule"/>
</dbReference>
<evidence type="ECO:0000256" key="3">
    <source>
        <dbReference type="ARBA" id="ARBA00023002"/>
    </source>
</evidence>
<comment type="catalytic activity">
    <reaction evidence="4">
        <text>L-proline + NADP(+) = (S)-1-pyrroline-5-carboxylate + NADPH + 2 H(+)</text>
        <dbReference type="Rhea" id="RHEA:14109"/>
        <dbReference type="ChEBI" id="CHEBI:15378"/>
        <dbReference type="ChEBI" id="CHEBI:17388"/>
        <dbReference type="ChEBI" id="CHEBI:57783"/>
        <dbReference type="ChEBI" id="CHEBI:58349"/>
        <dbReference type="ChEBI" id="CHEBI:60039"/>
        <dbReference type="EC" id="1.5.1.2"/>
    </reaction>
</comment>
<keyword evidence="10" id="KW-1185">Reference proteome</keyword>
<organism evidence="9 10">
    <name type="scientific">Methylosinus sporium</name>
    <dbReference type="NCBI Taxonomy" id="428"/>
    <lineage>
        <taxon>Bacteria</taxon>
        <taxon>Pseudomonadati</taxon>
        <taxon>Pseudomonadota</taxon>
        <taxon>Alphaproteobacteria</taxon>
        <taxon>Hyphomicrobiales</taxon>
        <taxon>Methylocystaceae</taxon>
        <taxon>Methylosinus</taxon>
    </lineage>
</organism>
<feature type="binding site" evidence="6">
    <location>
        <begin position="73"/>
        <end position="76"/>
    </location>
    <ligand>
        <name>NADP(+)</name>
        <dbReference type="ChEBI" id="CHEBI:58349"/>
    </ligand>
</feature>
<dbReference type="PANTHER" id="PTHR11645">
    <property type="entry name" value="PYRROLINE-5-CARBOXYLATE REDUCTASE"/>
    <property type="match status" value="1"/>
</dbReference>
<dbReference type="Pfam" id="PF14748">
    <property type="entry name" value="P5CR_dimer"/>
    <property type="match status" value="1"/>
</dbReference>
<comment type="subcellular location">
    <subcellularLocation>
        <location evidence="4">Cytoplasm</location>
    </subcellularLocation>
</comment>
<protein>
    <recommendedName>
        <fullName evidence="4 5">Pyrroline-5-carboxylate reductase</fullName>
        <shortName evidence="4">P5C reductase</shortName>
        <shortName evidence="4">P5CR</shortName>
        <ecNumber evidence="4 5">1.5.1.2</ecNumber>
    </recommendedName>
    <alternativeName>
        <fullName evidence="4">PCA reductase</fullName>
    </alternativeName>
</protein>
<keyword evidence="2 4" id="KW-0521">NADP</keyword>
<dbReference type="Proteomes" id="UP000245137">
    <property type="component" value="Unassembled WGS sequence"/>
</dbReference>
<dbReference type="InterPro" id="IPR028939">
    <property type="entry name" value="P5C_Rdtase_cat_N"/>
</dbReference>
<name>A0A2U1ST78_METSR</name>
<dbReference type="PANTHER" id="PTHR11645:SF0">
    <property type="entry name" value="PYRROLINE-5-CARBOXYLATE REDUCTASE 3"/>
    <property type="match status" value="1"/>
</dbReference>
<comment type="caution">
    <text evidence="9">The sequence shown here is derived from an EMBL/GenBank/DDBJ whole genome shotgun (WGS) entry which is preliminary data.</text>
</comment>
<dbReference type="UniPathway" id="UPA00098">
    <property type="reaction ID" value="UER00361"/>
</dbReference>
<evidence type="ECO:0000313" key="10">
    <source>
        <dbReference type="Proteomes" id="UP000245137"/>
    </source>
</evidence>
<feature type="domain" description="Pyrroline-5-carboxylate reductase dimerisation" evidence="8">
    <location>
        <begin position="166"/>
        <end position="272"/>
    </location>
</feature>
<dbReference type="SUPFAM" id="SSF51735">
    <property type="entry name" value="NAD(P)-binding Rossmann-fold domains"/>
    <property type="match status" value="1"/>
</dbReference>
<evidence type="ECO:0000256" key="6">
    <source>
        <dbReference type="PIRSR" id="PIRSR000193-1"/>
    </source>
</evidence>
<evidence type="ECO:0000256" key="4">
    <source>
        <dbReference type="HAMAP-Rule" id="MF_01925"/>
    </source>
</evidence>
<dbReference type="PIRSF" id="PIRSF000193">
    <property type="entry name" value="Pyrrol-5-carb_rd"/>
    <property type="match status" value="1"/>
</dbReference>
<dbReference type="Gene3D" id="1.10.3730.10">
    <property type="entry name" value="ProC C-terminal domain-like"/>
    <property type="match status" value="1"/>
</dbReference>
<evidence type="ECO:0000256" key="5">
    <source>
        <dbReference type="NCBIfam" id="TIGR00112"/>
    </source>
</evidence>
<evidence type="ECO:0000259" key="8">
    <source>
        <dbReference type="Pfam" id="PF14748"/>
    </source>
</evidence>
<dbReference type="GO" id="GO:0055129">
    <property type="term" value="P:L-proline biosynthetic process"/>
    <property type="evidence" value="ECO:0007669"/>
    <property type="project" value="UniProtKB-UniRule"/>
</dbReference>
<dbReference type="NCBIfam" id="TIGR00112">
    <property type="entry name" value="proC"/>
    <property type="match status" value="1"/>
</dbReference>
<gene>
    <name evidence="4" type="primary">proC</name>
    <name evidence="9" type="ORF">C5689_06580</name>
</gene>
<feature type="domain" description="Pyrroline-5-carboxylate reductase catalytic N-terminal" evidence="7">
    <location>
        <begin position="11"/>
        <end position="102"/>
    </location>
</feature>
<evidence type="ECO:0000256" key="2">
    <source>
        <dbReference type="ARBA" id="ARBA00022857"/>
    </source>
</evidence>
<keyword evidence="4" id="KW-0963">Cytoplasm</keyword>
<comment type="function">
    <text evidence="4">Catalyzes the reduction of 1-pyrroline-5-carboxylate (PCA) to L-proline.</text>
</comment>
<dbReference type="InterPro" id="IPR000304">
    <property type="entry name" value="Pyrroline-COOH_reductase"/>
</dbReference>
<dbReference type="OrthoDB" id="9805754at2"/>
<feature type="binding site" evidence="6">
    <location>
        <position position="63"/>
    </location>
    <ligand>
        <name>NADPH</name>
        <dbReference type="ChEBI" id="CHEBI:57783"/>
    </ligand>
</feature>
<evidence type="ECO:0000256" key="1">
    <source>
        <dbReference type="ARBA" id="ARBA00005525"/>
    </source>
</evidence>
<keyword evidence="4" id="KW-0028">Amino-acid biosynthesis</keyword>
<dbReference type="FunFam" id="1.10.3730.10:FF:000001">
    <property type="entry name" value="Pyrroline-5-carboxylate reductase"/>
    <property type="match status" value="1"/>
</dbReference>
<reference evidence="9 10" key="1">
    <citation type="journal article" date="2018" name="Appl. Microbiol. Biotechnol.">
        <title>Co-cultivation of the strictly anaerobic methanogen Methanosarcina barkeri with aerobic methanotrophs in an oxygen-limited membrane bioreactor.</title>
        <authorList>
            <person name="In 't Zandt M.H."/>
            <person name="van den Bosch T.J.M."/>
            <person name="Rijkers R."/>
            <person name="van Kessel M.A.H.J."/>
            <person name="Jetten M.S.M."/>
            <person name="Welte C.U."/>
        </authorList>
    </citation>
    <scope>NUCLEOTIDE SEQUENCE [LARGE SCALE GENOMIC DNA]</scope>
    <source>
        <strain evidence="9 10">DSM 17706</strain>
    </source>
</reference>
<dbReference type="Gene3D" id="3.40.50.720">
    <property type="entry name" value="NAD(P)-binding Rossmann-like Domain"/>
    <property type="match status" value="1"/>
</dbReference>
<dbReference type="RefSeq" id="WP_108916554.1">
    <property type="nucleotide sequence ID" value="NZ_BGJY01000015.1"/>
</dbReference>
<sequence>MADAAELPRSITLVGAGKMGFALLQGWAARGLSGAGVTIVEPQPSPALVSLAQERGFRLNPENREAPRALLLAVKPQALDQVAPTIAGEAGSDTLIVSILAGKRVADLSARLPQARLFVRAMPNTPAAIGRGITGAFAAPAVDAENHALAETLLAAVGEVVWVETEPLVDAVTSVSGSGPAYVFYFVECLTRAGVEAGLPEETAARLARATVSGAGELLRQSADTTPATLRQNVTSPGGTTAAALEVLMADDGLAPLLERAVAAAKRRAGELSG</sequence>
<dbReference type="AlphaFoldDB" id="A0A2U1ST78"/>
<dbReference type="InterPro" id="IPR008927">
    <property type="entry name" value="6-PGluconate_DH-like_C_sf"/>
</dbReference>
<comment type="catalytic activity">
    <reaction evidence="4">
        <text>L-proline + NAD(+) = (S)-1-pyrroline-5-carboxylate + NADH + 2 H(+)</text>
        <dbReference type="Rhea" id="RHEA:14105"/>
        <dbReference type="ChEBI" id="CHEBI:15378"/>
        <dbReference type="ChEBI" id="CHEBI:17388"/>
        <dbReference type="ChEBI" id="CHEBI:57540"/>
        <dbReference type="ChEBI" id="CHEBI:57945"/>
        <dbReference type="ChEBI" id="CHEBI:60039"/>
        <dbReference type="EC" id="1.5.1.2"/>
    </reaction>
</comment>
<comment type="pathway">
    <text evidence="4">Amino-acid biosynthesis; L-proline biosynthesis; L-proline from L-glutamate 5-semialdehyde: step 1/1.</text>
</comment>
<keyword evidence="3 4" id="KW-0560">Oxidoreductase</keyword>
<comment type="similarity">
    <text evidence="1 4">Belongs to the pyrroline-5-carboxylate reductase family.</text>
</comment>
<proteinExistence type="inferred from homology"/>
<evidence type="ECO:0000259" key="7">
    <source>
        <dbReference type="Pfam" id="PF03807"/>
    </source>
</evidence>
<dbReference type="EMBL" id="PUIV01000006">
    <property type="protein sequence ID" value="PWB94802.1"/>
    <property type="molecule type" value="Genomic_DNA"/>
</dbReference>
<accession>A0A2U1ST78</accession>
<dbReference type="InterPro" id="IPR029036">
    <property type="entry name" value="P5CR_dimer"/>
</dbReference>
<dbReference type="InterPro" id="IPR036291">
    <property type="entry name" value="NAD(P)-bd_dom_sf"/>
</dbReference>
<dbReference type="HAMAP" id="MF_01925">
    <property type="entry name" value="P5C_reductase"/>
    <property type="match status" value="1"/>
</dbReference>
<dbReference type="GO" id="GO:0005737">
    <property type="term" value="C:cytoplasm"/>
    <property type="evidence" value="ECO:0007669"/>
    <property type="project" value="UniProtKB-SubCell"/>
</dbReference>